<dbReference type="Proteomes" id="UP000507954">
    <property type="component" value="Unassembled WGS sequence"/>
</dbReference>
<accession>A0A508X0Y6</accession>
<protein>
    <submittedName>
        <fullName evidence="2">Uncharacterized protein</fullName>
    </submittedName>
</protein>
<organism evidence="2 3">
    <name type="scientific">Sinorhizobium medicae</name>
    <dbReference type="NCBI Taxonomy" id="110321"/>
    <lineage>
        <taxon>Bacteria</taxon>
        <taxon>Pseudomonadati</taxon>
        <taxon>Pseudomonadota</taxon>
        <taxon>Alphaproteobacteria</taxon>
        <taxon>Hyphomicrobiales</taxon>
        <taxon>Rhizobiaceae</taxon>
        <taxon>Sinorhizobium/Ensifer group</taxon>
        <taxon>Sinorhizobium</taxon>
    </lineage>
</organism>
<sequence>MFRPDDPVTHQPLERGQAGNFAEAIDEVPLGQTGRGGRGRKREVFGKMLDHEVLGGLFLPDRQARNAAASLAGIGIGVKQVRTDCDRNMLEDCILAAALFIEEGKQGGAQISHDVIVLAPSAPEPGCPGGIRDFGYFAKEVSRHIEDQRIEVAHEPDACAMRQVYETDGTLAVSPHLALCAVAGNIAMKRIIKIEHEEIGIVSRQPYQPAGPAVQAALQTGHGKFRRMNRPRHQTRRFRLPEKHTHLLFGDHSEAHVQLPARATGGLRA</sequence>
<feature type="region of interest" description="Disordered" evidence="1">
    <location>
        <begin position="1"/>
        <end position="21"/>
    </location>
</feature>
<evidence type="ECO:0000256" key="1">
    <source>
        <dbReference type="SAM" id="MobiDB-lite"/>
    </source>
</evidence>
<gene>
    <name evidence="2" type="ORF">EMEDMD4_500034</name>
</gene>
<proteinExistence type="predicted"/>
<dbReference type="EMBL" id="CABFNB010000118">
    <property type="protein sequence ID" value="VTZ63478.1"/>
    <property type="molecule type" value="Genomic_DNA"/>
</dbReference>
<evidence type="ECO:0000313" key="3">
    <source>
        <dbReference type="Proteomes" id="UP000507954"/>
    </source>
</evidence>
<dbReference type="AlphaFoldDB" id="A0A508X0Y6"/>
<reference evidence="2 3" key="1">
    <citation type="submission" date="2019-06" db="EMBL/GenBank/DDBJ databases">
        <authorList>
            <person name="Le Quere A."/>
            <person name="Colella S."/>
        </authorList>
    </citation>
    <scope>NUCLEOTIDE SEQUENCE [LARGE SCALE GENOMIC DNA]</scope>
    <source>
        <strain evidence="2">EmedicaeMD41</strain>
    </source>
</reference>
<name>A0A508X0Y6_9HYPH</name>
<evidence type="ECO:0000313" key="2">
    <source>
        <dbReference type="EMBL" id="VTZ63478.1"/>
    </source>
</evidence>